<dbReference type="AlphaFoldDB" id="A0A381U6K3"/>
<accession>A0A381U6K3</accession>
<sequence length="116" mass="12946">MADGFTELLSSGFQGQPILAALDPELIFYLVFGLLAAIVSWINKRKQAAKREQLVRSVPTQSSETETTEESTSWLGRLEQLVETQLDQTDQKVERQYDDNYEQESVDLPPVIGAGA</sequence>
<feature type="compositionally biased region" description="Low complexity" evidence="1">
    <location>
        <begin position="62"/>
        <end position="73"/>
    </location>
</feature>
<gene>
    <name evidence="3" type="ORF">METZ01_LOCUS76613</name>
</gene>
<feature type="non-terminal residue" evidence="3">
    <location>
        <position position="116"/>
    </location>
</feature>
<evidence type="ECO:0000256" key="2">
    <source>
        <dbReference type="SAM" id="Phobius"/>
    </source>
</evidence>
<reference evidence="3" key="1">
    <citation type="submission" date="2018-05" db="EMBL/GenBank/DDBJ databases">
        <authorList>
            <person name="Lanie J.A."/>
            <person name="Ng W.-L."/>
            <person name="Kazmierczak K.M."/>
            <person name="Andrzejewski T.M."/>
            <person name="Davidsen T.M."/>
            <person name="Wayne K.J."/>
            <person name="Tettelin H."/>
            <person name="Glass J.I."/>
            <person name="Rusch D."/>
            <person name="Podicherti R."/>
            <person name="Tsui H.-C.T."/>
            <person name="Winkler M.E."/>
        </authorList>
    </citation>
    <scope>NUCLEOTIDE SEQUENCE</scope>
</reference>
<protein>
    <submittedName>
        <fullName evidence="3">Uncharacterized protein</fullName>
    </submittedName>
</protein>
<dbReference type="EMBL" id="UINC01005821">
    <property type="protein sequence ID" value="SVA23759.1"/>
    <property type="molecule type" value="Genomic_DNA"/>
</dbReference>
<feature type="transmembrane region" description="Helical" evidence="2">
    <location>
        <begin position="26"/>
        <end position="43"/>
    </location>
</feature>
<keyword evidence="2" id="KW-0812">Transmembrane</keyword>
<name>A0A381U6K3_9ZZZZ</name>
<evidence type="ECO:0000256" key="1">
    <source>
        <dbReference type="SAM" id="MobiDB-lite"/>
    </source>
</evidence>
<keyword evidence="2" id="KW-0472">Membrane</keyword>
<feature type="region of interest" description="Disordered" evidence="1">
    <location>
        <begin position="53"/>
        <end position="74"/>
    </location>
</feature>
<organism evidence="3">
    <name type="scientific">marine metagenome</name>
    <dbReference type="NCBI Taxonomy" id="408172"/>
    <lineage>
        <taxon>unclassified sequences</taxon>
        <taxon>metagenomes</taxon>
        <taxon>ecological metagenomes</taxon>
    </lineage>
</organism>
<proteinExistence type="predicted"/>
<evidence type="ECO:0000313" key="3">
    <source>
        <dbReference type="EMBL" id="SVA23759.1"/>
    </source>
</evidence>
<keyword evidence="2" id="KW-1133">Transmembrane helix</keyword>